<accession>A0AAN7MC35</accession>
<dbReference type="EMBL" id="JAXQNO010000007">
    <property type="protein sequence ID" value="KAK4794031.1"/>
    <property type="molecule type" value="Genomic_DNA"/>
</dbReference>
<evidence type="ECO:0000313" key="3">
    <source>
        <dbReference type="Proteomes" id="UP001346149"/>
    </source>
</evidence>
<dbReference type="Proteomes" id="UP001346149">
    <property type="component" value="Unassembled WGS sequence"/>
</dbReference>
<gene>
    <name evidence="2" type="ORF">SAY86_012025</name>
</gene>
<proteinExistence type="predicted"/>
<dbReference type="AlphaFoldDB" id="A0AAN7MC35"/>
<comment type="caution">
    <text evidence="2">The sequence shown here is derived from an EMBL/GenBank/DDBJ whole genome shotgun (WGS) entry which is preliminary data.</text>
</comment>
<keyword evidence="1" id="KW-1133">Transmembrane helix</keyword>
<keyword evidence="3" id="KW-1185">Reference proteome</keyword>
<evidence type="ECO:0000256" key="1">
    <source>
        <dbReference type="SAM" id="Phobius"/>
    </source>
</evidence>
<feature type="transmembrane region" description="Helical" evidence="1">
    <location>
        <begin position="52"/>
        <end position="73"/>
    </location>
</feature>
<reference evidence="2 3" key="1">
    <citation type="journal article" date="2023" name="Hortic Res">
        <title>Pangenome of water caltrop reveals structural variations and asymmetric subgenome divergence after allopolyploidization.</title>
        <authorList>
            <person name="Zhang X."/>
            <person name="Chen Y."/>
            <person name="Wang L."/>
            <person name="Yuan Y."/>
            <person name="Fang M."/>
            <person name="Shi L."/>
            <person name="Lu R."/>
            <person name="Comes H.P."/>
            <person name="Ma Y."/>
            <person name="Chen Y."/>
            <person name="Huang G."/>
            <person name="Zhou Y."/>
            <person name="Zheng Z."/>
            <person name="Qiu Y."/>
        </authorList>
    </citation>
    <scope>NUCLEOTIDE SEQUENCE [LARGE SCALE GENOMIC DNA]</scope>
    <source>
        <strain evidence="2">F231</strain>
    </source>
</reference>
<protein>
    <submittedName>
        <fullName evidence="2">Uncharacterized protein</fullName>
    </submittedName>
</protein>
<sequence>MEPCSAGSYRDPSPIHTRLGAGTLAMEPDDGGRRTIPFKLQLDKPLASHVCLRLLIFLLLSSICFALICDIYLNKLVRKDDGMVSREGFACNGPGGLEKYAYLQSSLSGPKYANNVLAFEFFHFQVSATPLTSVTQLRINETIIP</sequence>
<keyword evidence="1" id="KW-0472">Membrane</keyword>
<evidence type="ECO:0000313" key="2">
    <source>
        <dbReference type="EMBL" id="KAK4794031.1"/>
    </source>
</evidence>
<name>A0AAN7MC35_TRANT</name>
<organism evidence="2 3">
    <name type="scientific">Trapa natans</name>
    <name type="common">Water chestnut</name>
    <dbReference type="NCBI Taxonomy" id="22666"/>
    <lineage>
        <taxon>Eukaryota</taxon>
        <taxon>Viridiplantae</taxon>
        <taxon>Streptophyta</taxon>
        <taxon>Embryophyta</taxon>
        <taxon>Tracheophyta</taxon>
        <taxon>Spermatophyta</taxon>
        <taxon>Magnoliopsida</taxon>
        <taxon>eudicotyledons</taxon>
        <taxon>Gunneridae</taxon>
        <taxon>Pentapetalae</taxon>
        <taxon>rosids</taxon>
        <taxon>malvids</taxon>
        <taxon>Myrtales</taxon>
        <taxon>Lythraceae</taxon>
        <taxon>Trapa</taxon>
    </lineage>
</organism>
<keyword evidence="1" id="KW-0812">Transmembrane</keyword>